<proteinExistence type="inferred from homology"/>
<evidence type="ECO:0000256" key="11">
    <source>
        <dbReference type="SAM" id="MobiDB-lite"/>
    </source>
</evidence>
<dbReference type="EC" id="3.4.24.-" evidence="10"/>
<dbReference type="GO" id="GO:0046872">
    <property type="term" value="F:metal ion binding"/>
    <property type="evidence" value="ECO:0007669"/>
    <property type="project" value="UniProtKB-KW"/>
</dbReference>
<evidence type="ECO:0000256" key="6">
    <source>
        <dbReference type="ARBA" id="ARBA00023049"/>
    </source>
</evidence>
<evidence type="ECO:0000256" key="9">
    <source>
        <dbReference type="PIRSR" id="PIRSR601577-2"/>
    </source>
</evidence>
<reference evidence="13 14" key="1">
    <citation type="journal article" date="2024" name="bioRxiv">
        <title>A reference genome for Trichogramma kaykai: A tiny desert-dwelling parasitoid wasp with competing sex-ratio distorters.</title>
        <authorList>
            <person name="Culotta J."/>
            <person name="Lindsey A.R."/>
        </authorList>
    </citation>
    <scope>NUCLEOTIDE SEQUENCE [LARGE SCALE GENOMIC DNA]</scope>
    <source>
        <strain evidence="13 14">KSX58</strain>
    </source>
</reference>
<keyword evidence="3 9" id="KW-0479">Metal-binding</keyword>
<dbReference type="SUPFAM" id="SSF55486">
    <property type="entry name" value="Metalloproteases ('zincins'), catalytic domain"/>
    <property type="match status" value="1"/>
</dbReference>
<protein>
    <recommendedName>
        <fullName evidence="7 10">Leishmanolysin-like peptidase</fullName>
        <ecNumber evidence="10">3.4.24.-</ecNumber>
    </recommendedName>
</protein>
<evidence type="ECO:0000256" key="7">
    <source>
        <dbReference type="ARBA" id="ARBA00039717"/>
    </source>
</evidence>
<feature type="binding site" evidence="9">
    <location>
        <position position="262"/>
    </location>
    <ligand>
        <name>Zn(2+)</name>
        <dbReference type="ChEBI" id="CHEBI:29105"/>
        <note>catalytic</note>
    </ligand>
</feature>
<dbReference type="Pfam" id="PF01457">
    <property type="entry name" value="Peptidase_M8"/>
    <property type="match status" value="1"/>
</dbReference>
<evidence type="ECO:0000256" key="1">
    <source>
        <dbReference type="ARBA" id="ARBA00005860"/>
    </source>
</evidence>
<dbReference type="Proteomes" id="UP001627154">
    <property type="component" value="Unassembled WGS sequence"/>
</dbReference>
<comment type="similarity">
    <text evidence="1 10">Belongs to the peptidase M8 family.</text>
</comment>
<evidence type="ECO:0000313" key="13">
    <source>
        <dbReference type="EMBL" id="KAL3396571.1"/>
    </source>
</evidence>
<comment type="cofactor">
    <cofactor evidence="9 10">
        <name>Zn(2+)</name>
        <dbReference type="ChEBI" id="CHEBI:29105"/>
    </cofactor>
    <text evidence="9 10">Binds 1 zinc ion per subunit.</text>
</comment>
<evidence type="ECO:0000256" key="4">
    <source>
        <dbReference type="ARBA" id="ARBA00022801"/>
    </source>
</evidence>
<gene>
    <name evidence="13" type="ORF">TKK_009457</name>
</gene>
<name>A0ABD2WU55_9HYME</name>
<feature type="binding site" evidence="9">
    <location>
        <position position="258"/>
    </location>
    <ligand>
        <name>Zn(2+)</name>
        <dbReference type="ChEBI" id="CHEBI:29105"/>
        <note>catalytic</note>
    </ligand>
</feature>
<comment type="caution">
    <text evidence="13">The sequence shown here is derived from an EMBL/GenBank/DDBJ whole genome shotgun (WGS) entry which is preliminary data.</text>
</comment>
<feature type="signal peptide" evidence="12">
    <location>
        <begin position="1"/>
        <end position="37"/>
    </location>
</feature>
<evidence type="ECO:0000313" key="14">
    <source>
        <dbReference type="Proteomes" id="UP001627154"/>
    </source>
</evidence>
<dbReference type="PANTHER" id="PTHR10942:SF0">
    <property type="entry name" value="LEISHMANOLYSIN-LIKE PEPTIDASE"/>
    <property type="match status" value="1"/>
</dbReference>
<dbReference type="PANTHER" id="PTHR10942">
    <property type="entry name" value="LEISHMANOLYSIN-LIKE PEPTIDASE"/>
    <property type="match status" value="1"/>
</dbReference>
<dbReference type="InterPro" id="IPR001577">
    <property type="entry name" value="Peptidase_M8"/>
</dbReference>
<dbReference type="GO" id="GO:0004222">
    <property type="term" value="F:metalloendopeptidase activity"/>
    <property type="evidence" value="ECO:0007669"/>
    <property type="project" value="UniProtKB-UniRule"/>
</dbReference>
<sequence length="298" mass="33159">MTTAKSKAPLSSASAKTLTNMWCFLVVISLIVVSSDADSGSFIDDHHRHCSHRHPRAHEVVHGVHVEPAHIVKKRSINQQLRILLHYDDSVYRLDDRKFELINNTILPEAVHFWERALMVRETRGTIRLNRKCESTQVFVKDNLTHCIDTCKSETMCGEVVVPEEHLDACRICNKAGLNCRVEPGSVPGSGIDGADFVFYVSAMSTERCKKGLTVAYAAHCQQEAALDRPIAGHANLCPESISTKSQELETLLSTVKHEILHALGFSASRVPEEPRPASRLSTKRCKRTSGASRRSAR</sequence>
<dbReference type="Gene3D" id="3.10.170.20">
    <property type="match status" value="1"/>
</dbReference>
<evidence type="ECO:0000256" key="12">
    <source>
        <dbReference type="SAM" id="SignalP"/>
    </source>
</evidence>
<dbReference type="EMBL" id="JBJJXI010000070">
    <property type="protein sequence ID" value="KAL3396571.1"/>
    <property type="molecule type" value="Genomic_DNA"/>
</dbReference>
<dbReference type="GO" id="GO:0006508">
    <property type="term" value="P:proteolysis"/>
    <property type="evidence" value="ECO:0007669"/>
    <property type="project" value="UniProtKB-KW"/>
</dbReference>
<keyword evidence="6 9" id="KW-0482">Metalloprotease</keyword>
<accession>A0ABD2WU55</accession>
<keyword evidence="4 10" id="KW-0378">Hydrolase</keyword>
<evidence type="ECO:0000256" key="5">
    <source>
        <dbReference type="ARBA" id="ARBA00022833"/>
    </source>
</evidence>
<feature type="region of interest" description="Disordered" evidence="11">
    <location>
        <begin position="271"/>
        <end position="298"/>
    </location>
</feature>
<dbReference type="AlphaFoldDB" id="A0ABD2WU55"/>
<evidence type="ECO:0000256" key="8">
    <source>
        <dbReference type="PIRSR" id="PIRSR601577-1"/>
    </source>
</evidence>
<keyword evidence="5 9" id="KW-0862">Zinc</keyword>
<keyword evidence="14" id="KW-1185">Reference proteome</keyword>
<feature type="active site" evidence="8">
    <location>
        <position position="259"/>
    </location>
</feature>
<feature type="chain" id="PRO_5044788354" description="Leishmanolysin-like peptidase" evidence="12">
    <location>
        <begin position="38"/>
        <end position="298"/>
    </location>
</feature>
<evidence type="ECO:0000256" key="2">
    <source>
        <dbReference type="ARBA" id="ARBA00022670"/>
    </source>
</evidence>
<keyword evidence="2 10" id="KW-0645">Protease</keyword>
<evidence type="ECO:0000256" key="3">
    <source>
        <dbReference type="ARBA" id="ARBA00022723"/>
    </source>
</evidence>
<evidence type="ECO:0000256" key="10">
    <source>
        <dbReference type="RuleBase" id="RU366077"/>
    </source>
</evidence>
<organism evidence="13 14">
    <name type="scientific">Trichogramma kaykai</name>
    <dbReference type="NCBI Taxonomy" id="54128"/>
    <lineage>
        <taxon>Eukaryota</taxon>
        <taxon>Metazoa</taxon>
        <taxon>Ecdysozoa</taxon>
        <taxon>Arthropoda</taxon>
        <taxon>Hexapoda</taxon>
        <taxon>Insecta</taxon>
        <taxon>Pterygota</taxon>
        <taxon>Neoptera</taxon>
        <taxon>Endopterygota</taxon>
        <taxon>Hymenoptera</taxon>
        <taxon>Apocrita</taxon>
        <taxon>Proctotrupomorpha</taxon>
        <taxon>Chalcidoidea</taxon>
        <taxon>Trichogrammatidae</taxon>
        <taxon>Trichogramma</taxon>
    </lineage>
</organism>
<keyword evidence="12" id="KW-0732">Signal</keyword>